<evidence type="ECO:0000256" key="1">
    <source>
        <dbReference type="SAM" id="Coils"/>
    </source>
</evidence>
<reference evidence="2 3" key="1">
    <citation type="journal article" date="2013" name="Curr. Biol.">
        <title>The Genome of the Foraminiferan Reticulomyxa filosa.</title>
        <authorList>
            <person name="Glockner G."/>
            <person name="Hulsmann N."/>
            <person name="Schleicher M."/>
            <person name="Noegel A.A."/>
            <person name="Eichinger L."/>
            <person name="Gallinger C."/>
            <person name="Pawlowski J."/>
            <person name="Sierra R."/>
            <person name="Euteneuer U."/>
            <person name="Pillet L."/>
            <person name="Moustafa A."/>
            <person name="Platzer M."/>
            <person name="Groth M."/>
            <person name="Szafranski K."/>
            <person name="Schliwa M."/>
        </authorList>
    </citation>
    <scope>NUCLEOTIDE SEQUENCE [LARGE SCALE GENOMIC DNA]</scope>
</reference>
<feature type="coiled-coil region" evidence="1">
    <location>
        <begin position="230"/>
        <end position="367"/>
    </location>
</feature>
<comment type="caution">
    <text evidence="2">The sequence shown here is derived from an EMBL/GenBank/DDBJ whole genome shotgun (WGS) entry which is preliminary data.</text>
</comment>
<protein>
    <submittedName>
        <fullName evidence="2">Uncharacterized protein</fullName>
    </submittedName>
</protein>
<organism evidence="2 3">
    <name type="scientific">Reticulomyxa filosa</name>
    <dbReference type="NCBI Taxonomy" id="46433"/>
    <lineage>
        <taxon>Eukaryota</taxon>
        <taxon>Sar</taxon>
        <taxon>Rhizaria</taxon>
        <taxon>Retaria</taxon>
        <taxon>Foraminifera</taxon>
        <taxon>Monothalamids</taxon>
        <taxon>Reticulomyxidae</taxon>
        <taxon>Reticulomyxa</taxon>
    </lineage>
</organism>
<name>X6MQ69_RETFI</name>
<proteinExistence type="predicted"/>
<evidence type="ECO:0000313" key="3">
    <source>
        <dbReference type="Proteomes" id="UP000023152"/>
    </source>
</evidence>
<accession>X6MQ69</accession>
<keyword evidence="1" id="KW-0175">Coiled coil</keyword>
<dbReference type="AlphaFoldDB" id="X6MQ69"/>
<keyword evidence="3" id="KW-1185">Reference proteome</keyword>
<dbReference type="Proteomes" id="UP000023152">
    <property type="component" value="Unassembled WGS sequence"/>
</dbReference>
<sequence length="416" mass="49578">MQTPIFVSKLLPKLEKKNCRRMDEECVFFSNTANHCGYPDKKKKEALKKQTITLSNHNEELANMYATTFDRLKQSVNENKKLRRKKYKYTYTFVIIFEFYKKNFFFCSQMNGRTENNRHPRNCRNVLRIQNKKIIKGGLYMIHIILTKKKKKKKACGMMLESLQPVWTHVCKKKNFSEKLKQCNERIGLVTAHLRAKAMEKNTKAVGDDCVRSQVYRFRVHADIHRFEFAKNLRLLKKHYVKELEQYKQLVQNLELKFQENRQTFVTDLNEMTHTKSALTSELTKKQQRIEQLQTQLGNANDLNITQQKELTEKINELMQTTQSERLSSEQKHAEQLNIIKKLEQTNDEARTTLQEKNKNLKKFCQRSVKWQIWKKRSLLLKLKCNLRFKPNKKLSKKVKLGVLLIIQKKKKKKSK</sequence>
<gene>
    <name evidence="2" type="ORF">RFI_21568</name>
</gene>
<evidence type="ECO:0000313" key="2">
    <source>
        <dbReference type="EMBL" id="ETO15796.1"/>
    </source>
</evidence>
<dbReference type="EMBL" id="ASPP01018795">
    <property type="protein sequence ID" value="ETO15796.1"/>
    <property type="molecule type" value="Genomic_DNA"/>
</dbReference>